<reference evidence="1" key="1">
    <citation type="submission" date="2020-02" db="EMBL/GenBank/DDBJ databases">
        <authorList>
            <person name="Meier V. D."/>
        </authorList>
    </citation>
    <scope>NUCLEOTIDE SEQUENCE</scope>
    <source>
        <strain evidence="1">AVDCRST_MAG95</strain>
    </source>
</reference>
<proteinExistence type="predicted"/>
<dbReference type="InterPro" id="IPR010321">
    <property type="entry name" value="DUF922"/>
</dbReference>
<gene>
    <name evidence="1" type="ORF">AVDCRST_MAG95-4062</name>
</gene>
<dbReference type="Pfam" id="PF06037">
    <property type="entry name" value="DUF922"/>
    <property type="match status" value="1"/>
</dbReference>
<organism evidence="1">
    <name type="scientific">uncultured Adhaeribacter sp</name>
    <dbReference type="NCBI Taxonomy" id="448109"/>
    <lineage>
        <taxon>Bacteria</taxon>
        <taxon>Pseudomonadati</taxon>
        <taxon>Bacteroidota</taxon>
        <taxon>Cytophagia</taxon>
        <taxon>Cytophagales</taxon>
        <taxon>Hymenobacteraceae</taxon>
        <taxon>Adhaeribacter</taxon>
        <taxon>environmental samples</taxon>
    </lineage>
</organism>
<evidence type="ECO:0008006" key="2">
    <source>
        <dbReference type="Google" id="ProtNLM"/>
    </source>
</evidence>
<evidence type="ECO:0000313" key="1">
    <source>
        <dbReference type="EMBL" id="CAA9291965.1"/>
    </source>
</evidence>
<accession>A0A6J4JZX9</accession>
<sequence length="199" mass="23002">MLMQILLVLLFWMNGVPPYETYPDNPKKIIAKNEAKGYIPWQSSRKLTWNDFQSAVDANDPLHAMTSTNISVQANCQGNVVQFEVKCQFALHESWSKNKGSEILLQHEQLHFDLTEIYARQLRQKLSQLKNLCTSDRSKFTVTVNKVFADWKKEQNRYDTESDHGLNDEKQLYWSEQIAARLQELAAYQANSTNETAGL</sequence>
<name>A0A6J4JZX9_9BACT</name>
<dbReference type="EMBL" id="CADCTJ010001280">
    <property type="protein sequence ID" value="CAA9291965.1"/>
    <property type="molecule type" value="Genomic_DNA"/>
</dbReference>
<dbReference type="AlphaFoldDB" id="A0A6J4JZX9"/>
<protein>
    <recommendedName>
        <fullName evidence="2">DUF922 domain-containing protein</fullName>
    </recommendedName>
</protein>